<dbReference type="SMART" id="SM00448">
    <property type="entry name" value="REC"/>
    <property type="match status" value="1"/>
</dbReference>
<evidence type="ECO:0000259" key="5">
    <source>
        <dbReference type="PROSITE" id="PS50110"/>
    </source>
</evidence>
<proteinExistence type="predicted"/>
<evidence type="ECO:0000313" key="6">
    <source>
        <dbReference type="EMBL" id="MBC6609911.1"/>
    </source>
</evidence>
<feature type="modified residue" description="4-aspartylphosphate" evidence="3">
    <location>
        <position position="59"/>
    </location>
</feature>
<dbReference type="PROSITE" id="PS00622">
    <property type="entry name" value="HTH_LUXR_1"/>
    <property type="match status" value="1"/>
</dbReference>
<organism evidence="6 7">
    <name type="scientific">Hymenobacter citatus</name>
    <dbReference type="NCBI Taxonomy" id="2763506"/>
    <lineage>
        <taxon>Bacteria</taxon>
        <taxon>Pseudomonadati</taxon>
        <taxon>Bacteroidota</taxon>
        <taxon>Cytophagia</taxon>
        <taxon>Cytophagales</taxon>
        <taxon>Hymenobacteraceae</taxon>
        <taxon>Hymenobacter</taxon>
    </lineage>
</organism>
<dbReference type="Proteomes" id="UP000622017">
    <property type="component" value="Unassembled WGS sequence"/>
</dbReference>
<dbReference type="PRINTS" id="PR00038">
    <property type="entry name" value="HTHLUXR"/>
</dbReference>
<dbReference type="InterPro" id="IPR011006">
    <property type="entry name" value="CheY-like_superfamily"/>
</dbReference>
<evidence type="ECO:0000256" key="2">
    <source>
        <dbReference type="ARBA" id="ARBA00023125"/>
    </source>
</evidence>
<comment type="caution">
    <text evidence="6">The sequence shown here is derived from an EMBL/GenBank/DDBJ whole genome shotgun (WGS) entry which is preliminary data.</text>
</comment>
<accession>A0ABR7MFT2</accession>
<evidence type="ECO:0000313" key="7">
    <source>
        <dbReference type="Proteomes" id="UP000622017"/>
    </source>
</evidence>
<keyword evidence="2" id="KW-0238">DNA-binding</keyword>
<keyword evidence="7" id="KW-1185">Reference proteome</keyword>
<dbReference type="SUPFAM" id="SSF52172">
    <property type="entry name" value="CheY-like"/>
    <property type="match status" value="1"/>
</dbReference>
<gene>
    <name evidence="6" type="ORF">H8B15_03190</name>
</gene>
<dbReference type="InterPro" id="IPR000792">
    <property type="entry name" value="Tscrpt_reg_LuxR_C"/>
</dbReference>
<dbReference type="InterPro" id="IPR058245">
    <property type="entry name" value="NreC/VraR/RcsB-like_REC"/>
</dbReference>
<dbReference type="CDD" id="cd06170">
    <property type="entry name" value="LuxR_C_like"/>
    <property type="match status" value="1"/>
</dbReference>
<name>A0ABR7MFT2_9BACT</name>
<dbReference type="SUPFAM" id="SSF46894">
    <property type="entry name" value="C-terminal effector domain of the bipartite response regulators"/>
    <property type="match status" value="1"/>
</dbReference>
<reference evidence="6 7" key="1">
    <citation type="submission" date="2020-08" db="EMBL/GenBank/DDBJ databases">
        <title>Hymenobacter sp.</title>
        <authorList>
            <person name="Kim M.K."/>
        </authorList>
    </citation>
    <scope>NUCLEOTIDE SEQUENCE [LARGE SCALE GENOMIC DNA]</scope>
    <source>
        <strain evidence="6 7">BT507</strain>
    </source>
</reference>
<protein>
    <submittedName>
        <fullName evidence="6">Response regulator transcription factor</fullName>
    </submittedName>
</protein>
<dbReference type="SMART" id="SM00421">
    <property type="entry name" value="HTH_LUXR"/>
    <property type="match status" value="1"/>
</dbReference>
<dbReference type="RefSeq" id="WP_187318216.1">
    <property type="nucleotide sequence ID" value="NZ_JACSCY010000002.1"/>
</dbReference>
<evidence type="ECO:0000256" key="1">
    <source>
        <dbReference type="ARBA" id="ARBA00022553"/>
    </source>
</evidence>
<dbReference type="PROSITE" id="PS50110">
    <property type="entry name" value="RESPONSE_REGULATORY"/>
    <property type="match status" value="1"/>
</dbReference>
<dbReference type="CDD" id="cd17535">
    <property type="entry name" value="REC_NarL-like"/>
    <property type="match status" value="1"/>
</dbReference>
<feature type="domain" description="Response regulatory" evidence="5">
    <location>
        <begin position="6"/>
        <end position="125"/>
    </location>
</feature>
<dbReference type="Pfam" id="PF00196">
    <property type="entry name" value="GerE"/>
    <property type="match status" value="1"/>
</dbReference>
<sequence length="211" mass="22697">MSMLLTLAIIEDLPAVRRGLETYLCAQPEFSCTLVVGSVEEFLEKVGQEATPPRLVLSDIGLPGRSGIEGVALIKQRLPHTEVVLLTATMGDPARVFQGLCAGAVGFFLKTTPLPDLKAGLLAVAEGGSSMSPAVAREVVKYFQPAPDPTQVLSARELQVVRAIEQGLSYKLIADQLGISLNTVRRHIKSVYAKLHINSKGELLARNVRRG</sequence>
<dbReference type="EMBL" id="JACSCY010000002">
    <property type="protein sequence ID" value="MBC6609911.1"/>
    <property type="molecule type" value="Genomic_DNA"/>
</dbReference>
<dbReference type="InterPro" id="IPR016032">
    <property type="entry name" value="Sig_transdc_resp-reg_C-effctor"/>
</dbReference>
<dbReference type="Pfam" id="PF00072">
    <property type="entry name" value="Response_reg"/>
    <property type="match status" value="1"/>
</dbReference>
<dbReference type="InterPro" id="IPR039420">
    <property type="entry name" value="WalR-like"/>
</dbReference>
<dbReference type="PANTHER" id="PTHR43214">
    <property type="entry name" value="TWO-COMPONENT RESPONSE REGULATOR"/>
    <property type="match status" value="1"/>
</dbReference>
<evidence type="ECO:0000259" key="4">
    <source>
        <dbReference type="PROSITE" id="PS50043"/>
    </source>
</evidence>
<keyword evidence="1 3" id="KW-0597">Phosphoprotein</keyword>
<evidence type="ECO:0000256" key="3">
    <source>
        <dbReference type="PROSITE-ProRule" id="PRU00169"/>
    </source>
</evidence>
<dbReference type="PROSITE" id="PS50043">
    <property type="entry name" value="HTH_LUXR_2"/>
    <property type="match status" value="1"/>
</dbReference>
<feature type="domain" description="HTH luxR-type" evidence="4">
    <location>
        <begin position="146"/>
        <end position="211"/>
    </location>
</feature>
<dbReference type="InterPro" id="IPR001789">
    <property type="entry name" value="Sig_transdc_resp-reg_receiver"/>
</dbReference>
<dbReference type="PANTHER" id="PTHR43214:SF43">
    <property type="entry name" value="TWO-COMPONENT RESPONSE REGULATOR"/>
    <property type="match status" value="1"/>
</dbReference>
<dbReference type="Gene3D" id="3.40.50.2300">
    <property type="match status" value="1"/>
</dbReference>